<dbReference type="PANTHER" id="PTHR31272">
    <property type="entry name" value="CYTOCHROME C-TYPE BIOGENESIS PROTEIN HI_1454-RELATED"/>
    <property type="match status" value="1"/>
</dbReference>
<proteinExistence type="inferred from homology"/>
<dbReference type="EMBL" id="CP003326">
    <property type="protein sequence ID" value="AFS77171.1"/>
    <property type="molecule type" value="Genomic_DNA"/>
</dbReference>
<feature type="transmembrane region" description="Helical" evidence="6">
    <location>
        <begin position="6"/>
        <end position="28"/>
    </location>
</feature>
<gene>
    <name evidence="8" type="ordered locus">Curi_c00900</name>
</gene>
<evidence type="ECO:0000256" key="4">
    <source>
        <dbReference type="ARBA" id="ARBA00022989"/>
    </source>
</evidence>
<evidence type="ECO:0000259" key="7">
    <source>
        <dbReference type="Pfam" id="PF02683"/>
    </source>
</evidence>
<dbReference type="KEGG" id="cad:Curi_c00900"/>
<evidence type="ECO:0000256" key="1">
    <source>
        <dbReference type="ARBA" id="ARBA00004141"/>
    </source>
</evidence>
<dbReference type="HOGENOM" id="CLU_053225_2_0_9"/>
<dbReference type="OrthoDB" id="9803065at2"/>
<accession>K0AXK4</accession>
<dbReference type="InterPro" id="IPR051790">
    <property type="entry name" value="Cytochrome_c-biogenesis_DsbD"/>
</dbReference>
<dbReference type="RefSeq" id="WP_014966308.1">
    <property type="nucleotide sequence ID" value="NC_018664.1"/>
</dbReference>
<feature type="transmembrane region" description="Helical" evidence="6">
    <location>
        <begin position="90"/>
        <end position="108"/>
    </location>
</feature>
<feature type="transmembrane region" description="Helical" evidence="6">
    <location>
        <begin position="129"/>
        <end position="154"/>
    </location>
</feature>
<dbReference type="InterPro" id="IPR003834">
    <property type="entry name" value="Cyt_c_assmbl_TM_dom"/>
</dbReference>
<sequence>MIGSEVSLFIAFGAGFLSFLSPCILPLIPAYIMYITGCSNEYDIKNKKLFTLIRTIGFVIGFTLIFMVMGSSASFLGKIFIRNKDIFSKLSGIIISVFGLYLMGFINFKFLNIEKRISAPKNMNNWFSSILMGMAFAAGWTPCFGPVLGSILFYAGSSATVSKGTLLLLVYSVGMAVPFILTALFTDIFNKFLIRAGWFLKYIPKISGLVMFIFGILVFFNKVVVISNLFI</sequence>
<dbReference type="GO" id="GO:0016020">
    <property type="term" value="C:membrane"/>
    <property type="evidence" value="ECO:0007669"/>
    <property type="project" value="UniProtKB-SubCell"/>
</dbReference>
<evidence type="ECO:0000256" key="2">
    <source>
        <dbReference type="ARBA" id="ARBA00006143"/>
    </source>
</evidence>
<feature type="domain" description="Cytochrome C biogenesis protein transmembrane" evidence="7">
    <location>
        <begin position="8"/>
        <end position="217"/>
    </location>
</feature>
<dbReference type="AlphaFoldDB" id="K0AXK4"/>
<dbReference type="STRING" id="1128398.Curi_c00900"/>
<name>K0AXK4_GOTA9</name>
<evidence type="ECO:0000256" key="3">
    <source>
        <dbReference type="ARBA" id="ARBA00022692"/>
    </source>
</evidence>
<comment type="subcellular location">
    <subcellularLocation>
        <location evidence="1">Membrane</location>
        <topology evidence="1">Multi-pass membrane protein</topology>
    </subcellularLocation>
</comment>
<comment type="similarity">
    <text evidence="2">Belongs to the DsbD family.</text>
</comment>
<feature type="transmembrane region" description="Helical" evidence="6">
    <location>
        <begin position="166"/>
        <end position="185"/>
    </location>
</feature>
<dbReference type="GO" id="GO:0017004">
    <property type="term" value="P:cytochrome complex assembly"/>
    <property type="evidence" value="ECO:0007669"/>
    <property type="project" value="InterPro"/>
</dbReference>
<evidence type="ECO:0000313" key="9">
    <source>
        <dbReference type="Proteomes" id="UP000006094"/>
    </source>
</evidence>
<dbReference type="PANTHER" id="PTHR31272:SF4">
    <property type="entry name" value="CYTOCHROME C-TYPE BIOGENESIS PROTEIN HI_1454-RELATED"/>
    <property type="match status" value="1"/>
</dbReference>
<reference evidence="8 9" key="1">
    <citation type="journal article" date="2012" name="PLoS ONE">
        <title>The purine-utilizing bacterium Clostridium acidurici 9a: a genome-guided metabolic reconsideration.</title>
        <authorList>
            <person name="Hartwich K."/>
            <person name="Poehlein A."/>
            <person name="Daniel R."/>
        </authorList>
    </citation>
    <scope>NUCLEOTIDE SEQUENCE [LARGE SCALE GENOMIC DNA]</scope>
    <source>
        <strain evidence="9">ATCC 7906 / DSM 604 / BCRC 14475 / CIP 104303 / KCTC 5404 / NCIMB 10678 / 9a</strain>
    </source>
</reference>
<feature type="transmembrane region" description="Helical" evidence="6">
    <location>
        <begin position="49"/>
        <end position="70"/>
    </location>
</feature>
<keyword evidence="4 6" id="KW-1133">Transmembrane helix</keyword>
<keyword evidence="5 6" id="KW-0472">Membrane</keyword>
<evidence type="ECO:0000313" key="8">
    <source>
        <dbReference type="EMBL" id="AFS77171.1"/>
    </source>
</evidence>
<organism evidence="8 9">
    <name type="scientific">Gottschalkia acidurici (strain ATCC 7906 / DSM 604 / BCRC 14475 / CIP 104303 / KCTC 5404 / NCIMB 10678 / 9a)</name>
    <name type="common">Clostridium acidurici</name>
    <dbReference type="NCBI Taxonomy" id="1128398"/>
    <lineage>
        <taxon>Bacteria</taxon>
        <taxon>Bacillati</taxon>
        <taxon>Bacillota</taxon>
        <taxon>Tissierellia</taxon>
        <taxon>Tissierellales</taxon>
        <taxon>Gottschalkiaceae</taxon>
        <taxon>Gottschalkia</taxon>
    </lineage>
</organism>
<dbReference type="eggNOG" id="COG0785">
    <property type="taxonomic scope" value="Bacteria"/>
</dbReference>
<protein>
    <submittedName>
        <fullName evidence="8">Cytochrome c biogenesis protein, transmembrane region, dsbD family</fullName>
    </submittedName>
</protein>
<evidence type="ECO:0000256" key="6">
    <source>
        <dbReference type="SAM" id="Phobius"/>
    </source>
</evidence>
<keyword evidence="9" id="KW-1185">Reference proteome</keyword>
<dbReference type="Proteomes" id="UP000006094">
    <property type="component" value="Chromosome"/>
</dbReference>
<feature type="transmembrane region" description="Helical" evidence="6">
    <location>
        <begin position="206"/>
        <end position="230"/>
    </location>
</feature>
<keyword evidence="3 6" id="KW-0812">Transmembrane</keyword>
<dbReference type="Pfam" id="PF02683">
    <property type="entry name" value="DsbD_TM"/>
    <property type="match status" value="1"/>
</dbReference>
<evidence type="ECO:0000256" key="5">
    <source>
        <dbReference type="ARBA" id="ARBA00023136"/>
    </source>
</evidence>
<dbReference type="PATRIC" id="fig|1128398.3.peg.90"/>